<dbReference type="PANTHER" id="PTHR31297">
    <property type="entry name" value="GLUCAN ENDO-1,6-BETA-GLUCOSIDASE B"/>
    <property type="match status" value="1"/>
</dbReference>
<evidence type="ECO:0000256" key="5">
    <source>
        <dbReference type="SAM" id="SignalP"/>
    </source>
</evidence>
<keyword evidence="2 4" id="KW-0378">Hydrolase</keyword>
<dbReference type="Proteomes" id="UP000366872">
    <property type="component" value="Unassembled WGS sequence"/>
</dbReference>
<proteinExistence type="inferred from homology"/>
<name>A0A6C2U5Y9_PONDE</name>
<dbReference type="GO" id="GO:0008422">
    <property type="term" value="F:beta-glucosidase activity"/>
    <property type="evidence" value="ECO:0007669"/>
    <property type="project" value="TreeGrafter"/>
</dbReference>
<protein>
    <submittedName>
        <fullName evidence="7">Endoglucanase H</fullName>
    </submittedName>
</protein>
<dbReference type="GO" id="GO:0009986">
    <property type="term" value="C:cell surface"/>
    <property type="evidence" value="ECO:0007669"/>
    <property type="project" value="TreeGrafter"/>
</dbReference>
<dbReference type="Gene3D" id="3.20.20.80">
    <property type="entry name" value="Glycosidases"/>
    <property type="match status" value="1"/>
</dbReference>
<dbReference type="InterPro" id="IPR001547">
    <property type="entry name" value="Glyco_hydro_5"/>
</dbReference>
<keyword evidence="3 4" id="KW-0326">Glycosidase</keyword>
<keyword evidence="8" id="KW-1185">Reference proteome</keyword>
<dbReference type="PANTHER" id="PTHR31297:SF17">
    <property type="entry name" value="ENDOGLUCANASE"/>
    <property type="match status" value="1"/>
</dbReference>
<dbReference type="InterPro" id="IPR017853">
    <property type="entry name" value="GH"/>
</dbReference>
<feature type="domain" description="Glycoside hydrolase family 5" evidence="6">
    <location>
        <begin position="51"/>
        <end position="310"/>
    </location>
</feature>
<reference evidence="7 8" key="1">
    <citation type="submission" date="2019-04" db="EMBL/GenBank/DDBJ databases">
        <authorList>
            <person name="Van Vliet M D."/>
        </authorList>
    </citation>
    <scope>NUCLEOTIDE SEQUENCE [LARGE SCALE GENOMIC DNA]</scope>
    <source>
        <strain evidence="7 8">F1</strain>
    </source>
</reference>
<accession>A0A6C2U5Y9</accession>
<dbReference type="SUPFAM" id="SSF51445">
    <property type="entry name" value="(Trans)glycosidases"/>
    <property type="match status" value="1"/>
</dbReference>
<evidence type="ECO:0000256" key="2">
    <source>
        <dbReference type="ARBA" id="ARBA00022801"/>
    </source>
</evidence>
<sequence length="335" mass="38327">MIKPLVGILMLGVLMSMVATGRQDDAWSVNARLGRGINMGNMLEAPREGAWFARLKEPYFDLVKEAGFTSVRIPVRWSAHALDEAPYTIDAKFLKRVDLAVEQALARGLLVVLNVHHYNGFMEDPAAHEERLLGIWEQLSRHYRNQPRALCFEVLNEPSDKVTPEIWNRVQNKALKLIRKSNPDRIIFAAPLGWNRIGHLKSLELPFDDPNLIASVHFYEPFWFTHQGAGWVKRDIPVGKEWLGTDGQKAELLADLDEAARWSKEHGIPINVGEFGAYEKAGMESRARWTAFLTREMEKRGMSWNYWEFCSGFGVYDPDEKIWRTELLNALIPNG</sequence>
<dbReference type="Pfam" id="PF00150">
    <property type="entry name" value="Cellulase"/>
    <property type="match status" value="1"/>
</dbReference>
<gene>
    <name evidence="7" type="primary">celH</name>
    <name evidence="7" type="ORF">PDESU_03895</name>
</gene>
<dbReference type="AlphaFoldDB" id="A0A6C2U5Y9"/>
<dbReference type="InterPro" id="IPR050386">
    <property type="entry name" value="Glycosyl_hydrolase_5"/>
</dbReference>
<dbReference type="EMBL" id="CAAHFG010000002">
    <property type="protein sequence ID" value="VGO15313.1"/>
    <property type="molecule type" value="Genomic_DNA"/>
</dbReference>
<evidence type="ECO:0000256" key="1">
    <source>
        <dbReference type="ARBA" id="ARBA00022729"/>
    </source>
</evidence>
<dbReference type="GO" id="GO:0009251">
    <property type="term" value="P:glucan catabolic process"/>
    <property type="evidence" value="ECO:0007669"/>
    <property type="project" value="TreeGrafter"/>
</dbReference>
<evidence type="ECO:0000256" key="3">
    <source>
        <dbReference type="ARBA" id="ARBA00023295"/>
    </source>
</evidence>
<evidence type="ECO:0000313" key="7">
    <source>
        <dbReference type="EMBL" id="VGO15313.1"/>
    </source>
</evidence>
<evidence type="ECO:0000313" key="8">
    <source>
        <dbReference type="Proteomes" id="UP000366872"/>
    </source>
</evidence>
<feature type="signal peptide" evidence="5">
    <location>
        <begin position="1"/>
        <end position="21"/>
    </location>
</feature>
<dbReference type="GO" id="GO:0005576">
    <property type="term" value="C:extracellular region"/>
    <property type="evidence" value="ECO:0007669"/>
    <property type="project" value="TreeGrafter"/>
</dbReference>
<feature type="chain" id="PRO_5025544955" evidence="5">
    <location>
        <begin position="22"/>
        <end position="335"/>
    </location>
</feature>
<organism evidence="7 8">
    <name type="scientific">Pontiella desulfatans</name>
    <dbReference type="NCBI Taxonomy" id="2750659"/>
    <lineage>
        <taxon>Bacteria</taxon>
        <taxon>Pseudomonadati</taxon>
        <taxon>Kiritimatiellota</taxon>
        <taxon>Kiritimatiellia</taxon>
        <taxon>Kiritimatiellales</taxon>
        <taxon>Pontiellaceae</taxon>
        <taxon>Pontiella</taxon>
    </lineage>
</organism>
<evidence type="ECO:0000259" key="6">
    <source>
        <dbReference type="Pfam" id="PF00150"/>
    </source>
</evidence>
<evidence type="ECO:0000256" key="4">
    <source>
        <dbReference type="RuleBase" id="RU361153"/>
    </source>
</evidence>
<comment type="similarity">
    <text evidence="4">Belongs to the glycosyl hydrolase 5 (cellulase A) family.</text>
</comment>
<keyword evidence="1 5" id="KW-0732">Signal</keyword>